<evidence type="ECO:0000256" key="3">
    <source>
        <dbReference type="ARBA" id="ARBA00023163"/>
    </source>
</evidence>
<dbReference type="InterPro" id="IPR016032">
    <property type="entry name" value="Sig_transdc_resp-reg_C-effctor"/>
</dbReference>
<dbReference type="InterPro" id="IPR000792">
    <property type="entry name" value="Tscrpt_reg_LuxR_C"/>
</dbReference>
<keyword evidence="7" id="KW-1185">Reference proteome</keyword>
<name>A0A6F8Y0W3_9ACTN</name>
<protein>
    <recommendedName>
        <fullName evidence="5">HTH luxR-type domain-containing protein</fullName>
    </recommendedName>
</protein>
<gene>
    <name evidence="6" type="ORF">Pflav_060210</name>
</gene>
<feature type="region of interest" description="Disordered" evidence="4">
    <location>
        <begin position="33"/>
        <end position="74"/>
    </location>
</feature>
<sequence length="147" mass="15511">MAWRAAHDPAINLTYYRGRMLVDYAWATRGPGRRPAGAALGRRDLPTARGGRGDPAGPGAAGAGAARGPAGRPRVALTERERGVLVLLARGMSYAQIAEALFVTQKTVGYYVSNMYGKAGVTSRHQLTDLAGCEPDRFTVPVTAGGR</sequence>
<dbReference type="InterPro" id="IPR036388">
    <property type="entry name" value="WH-like_DNA-bd_sf"/>
</dbReference>
<dbReference type="KEGG" id="pfla:Pflav_060210"/>
<dbReference type="RefSeq" id="WP_173039629.1">
    <property type="nucleotide sequence ID" value="NZ_AP022870.1"/>
</dbReference>
<dbReference type="PANTHER" id="PTHR44688:SF16">
    <property type="entry name" value="DNA-BINDING TRANSCRIPTIONAL ACTIVATOR DEVR_DOSR"/>
    <property type="match status" value="1"/>
</dbReference>
<dbReference type="PROSITE" id="PS00622">
    <property type="entry name" value="HTH_LUXR_1"/>
    <property type="match status" value="1"/>
</dbReference>
<dbReference type="EMBL" id="AP022870">
    <property type="protein sequence ID" value="BCB79611.1"/>
    <property type="molecule type" value="Genomic_DNA"/>
</dbReference>
<feature type="domain" description="HTH luxR-type" evidence="5">
    <location>
        <begin position="70"/>
        <end position="135"/>
    </location>
</feature>
<evidence type="ECO:0000259" key="5">
    <source>
        <dbReference type="PROSITE" id="PS50043"/>
    </source>
</evidence>
<dbReference type="CDD" id="cd06170">
    <property type="entry name" value="LuxR_C_like"/>
    <property type="match status" value="1"/>
</dbReference>
<organism evidence="6 7">
    <name type="scientific">Phytohabitans flavus</name>
    <dbReference type="NCBI Taxonomy" id="1076124"/>
    <lineage>
        <taxon>Bacteria</taxon>
        <taxon>Bacillati</taxon>
        <taxon>Actinomycetota</taxon>
        <taxon>Actinomycetes</taxon>
        <taxon>Micromonosporales</taxon>
        <taxon>Micromonosporaceae</taxon>
    </lineage>
</organism>
<dbReference type="GO" id="GO:0003677">
    <property type="term" value="F:DNA binding"/>
    <property type="evidence" value="ECO:0007669"/>
    <property type="project" value="UniProtKB-KW"/>
</dbReference>
<dbReference type="PANTHER" id="PTHR44688">
    <property type="entry name" value="DNA-BINDING TRANSCRIPTIONAL ACTIVATOR DEVR_DOSR"/>
    <property type="match status" value="1"/>
</dbReference>
<evidence type="ECO:0000256" key="2">
    <source>
        <dbReference type="ARBA" id="ARBA00023125"/>
    </source>
</evidence>
<reference evidence="6 7" key="1">
    <citation type="submission" date="2020-03" db="EMBL/GenBank/DDBJ databases">
        <title>Whole genome shotgun sequence of Phytohabitans flavus NBRC 107702.</title>
        <authorList>
            <person name="Komaki H."/>
            <person name="Tamura T."/>
        </authorList>
    </citation>
    <scope>NUCLEOTIDE SEQUENCE [LARGE SCALE GENOMIC DNA]</scope>
    <source>
        <strain evidence="6 7">NBRC 107702</strain>
    </source>
</reference>
<dbReference type="Pfam" id="PF00196">
    <property type="entry name" value="GerE"/>
    <property type="match status" value="1"/>
</dbReference>
<reference evidence="6 7" key="2">
    <citation type="submission" date="2020-03" db="EMBL/GenBank/DDBJ databases">
        <authorList>
            <person name="Ichikawa N."/>
            <person name="Kimura A."/>
            <person name="Kitahashi Y."/>
            <person name="Uohara A."/>
        </authorList>
    </citation>
    <scope>NUCLEOTIDE SEQUENCE [LARGE SCALE GENOMIC DNA]</scope>
    <source>
        <strain evidence="6 7">NBRC 107702</strain>
    </source>
</reference>
<dbReference type="Gene3D" id="1.10.10.10">
    <property type="entry name" value="Winged helix-like DNA-binding domain superfamily/Winged helix DNA-binding domain"/>
    <property type="match status" value="1"/>
</dbReference>
<keyword evidence="3" id="KW-0804">Transcription</keyword>
<dbReference type="PRINTS" id="PR00038">
    <property type="entry name" value="HTHLUXR"/>
</dbReference>
<keyword evidence="2" id="KW-0238">DNA-binding</keyword>
<feature type="compositionally biased region" description="Low complexity" evidence="4">
    <location>
        <begin position="63"/>
        <end position="74"/>
    </location>
</feature>
<dbReference type="AlphaFoldDB" id="A0A6F8Y0W3"/>
<dbReference type="Proteomes" id="UP000502508">
    <property type="component" value="Chromosome"/>
</dbReference>
<evidence type="ECO:0000313" key="6">
    <source>
        <dbReference type="EMBL" id="BCB79611.1"/>
    </source>
</evidence>
<proteinExistence type="predicted"/>
<keyword evidence="1" id="KW-0805">Transcription regulation</keyword>
<feature type="compositionally biased region" description="Gly residues" evidence="4">
    <location>
        <begin position="53"/>
        <end position="62"/>
    </location>
</feature>
<accession>A0A6F8Y0W3</accession>
<dbReference type="PROSITE" id="PS50043">
    <property type="entry name" value="HTH_LUXR_2"/>
    <property type="match status" value="1"/>
</dbReference>
<dbReference type="GO" id="GO:0006355">
    <property type="term" value="P:regulation of DNA-templated transcription"/>
    <property type="evidence" value="ECO:0007669"/>
    <property type="project" value="InterPro"/>
</dbReference>
<evidence type="ECO:0000256" key="1">
    <source>
        <dbReference type="ARBA" id="ARBA00023015"/>
    </source>
</evidence>
<evidence type="ECO:0000313" key="7">
    <source>
        <dbReference type="Proteomes" id="UP000502508"/>
    </source>
</evidence>
<dbReference type="SMART" id="SM00421">
    <property type="entry name" value="HTH_LUXR"/>
    <property type="match status" value="1"/>
</dbReference>
<dbReference type="SUPFAM" id="SSF46894">
    <property type="entry name" value="C-terminal effector domain of the bipartite response regulators"/>
    <property type="match status" value="1"/>
</dbReference>
<evidence type="ECO:0000256" key="4">
    <source>
        <dbReference type="SAM" id="MobiDB-lite"/>
    </source>
</evidence>